<evidence type="ECO:0000313" key="1">
    <source>
        <dbReference type="EMBL" id="KAH3661644.1"/>
    </source>
</evidence>
<name>A0A9P8NY85_9ASCO</name>
<evidence type="ECO:0000313" key="2">
    <source>
        <dbReference type="Proteomes" id="UP000769157"/>
    </source>
</evidence>
<comment type="caution">
    <text evidence="1">The sequence shown here is derived from an EMBL/GenBank/DDBJ whole genome shotgun (WGS) entry which is preliminary data.</text>
</comment>
<reference evidence="1" key="1">
    <citation type="journal article" date="2021" name="Open Biol.">
        <title>Shared evolutionary footprints suggest mitochondrial oxidative damage underlies multiple complex I losses in fungi.</title>
        <authorList>
            <person name="Schikora-Tamarit M.A."/>
            <person name="Marcet-Houben M."/>
            <person name="Nosek J."/>
            <person name="Gabaldon T."/>
        </authorList>
    </citation>
    <scope>NUCLEOTIDE SEQUENCE</scope>
    <source>
        <strain evidence="1">CBS6075</strain>
    </source>
</reference>
<gene>
    <name evidence="1" type="ORF">OGAPHI_006494</name>
</gene>
<keyword evidence="2" id="KW-1185">Reference proteome</keyword>
<dbReference type="AlphaFoldDB" id="A0A9P8NY85"/>
<dbReference type="GeneID" id="70238458"/>
<reference evidence="1" key="2">
    <citation type="submission" date="2021-01" db="EMBL/GenBank/DDBJ databases">
        <authorList>
            <person name="Schikora-Tamarit M.A."/>
        </authorList>
    </citation>
    <scope>NUCLEOTIDE SEQUENCE</scope>
    <source>
        <strain evidence="1">CBS6075</strain>
    </source>
</reference>
<dbReference type="EMBL" id="JAEUBE010000439">
    <property type="protein sequence ID" value="KAH3661644.1"/>
    <property type="molecule type" value="Genomic_DNA"/>
</dbReference>
<protein>
    <submittedName>
        <fullName evidence="1">Uncharacterized protein</fullName>
    </submittedName>
</protein>
<proteinExistence type="predicted"/>
<dbReference type="Proteomes" id="UP000769157">
    <property type="component" value="Unassembled WGS sequence"/>
</dbReference>
<accession>A0A9P8NY85</accession>
<dbReference type="RefSeq" id="XP_046058757.1">
    <property type="nucleotide sequence ID" value="XM_046207785.1"/>
</dbReference>
<sequence>MMDCGDRLETRRYVLETVDKGSSSNLTFRCIASSDTILLSLSRPSNSLRMYCLSSFLNELVFTSLPQFWKMNDSQLDLRIGSSR</sequence>
<organism evidence="1 2">
    <name type="scientific">Ogataea philodendri</name>
    <dbReference type="NCBI Taxonomy" id="1378263"/>
    <lineage>
        <taxon>Eukaryota</taxon>
        <taxon>Fungi</taxon>
        <taxon>Dikarya</taxon>
        <taxon>Ascomycota</taxon>
        <taxon>Saccharomycotina</taxon>
        <taxon>Pichiomycetes</taxon>
        <taxon>Pichiales</taxon>
        <taxon>Pichiaceae</taxon>
        <taxon>Ogataea</taxon>
    </lineage>
</organism>